<organism evidence="1 2">
    <name type="scientific">Natronocella acetinitrilica</name>
    <dbReference type="NCBI Taxonomy" id="414046"/>
    <lineage>
        <taxon>Bacteria</taxon>
        <taxon>Pseudomonadati</taxon>
        <taxon>Pseudomonadota</taxon>
        <taxon>Gammaproteobacteria</taxon>
        <taxon>Chromatiales</taxon>
        <taxon>Ectothiorhodospiraceae</taxon>
        <taxon>Natronocella</taxon>
    </lineage>
</organism>
<reference evidence="1" key="1">
    <citation type="submission" date="2022-03" db="EMBL/GenBank/DDBJ databases">
        <title>Genomic Encyclopedia of Type Strains, Phase III (KMG-III): the genomes of soil and plant-associated and newly described type strains.</title>
        <authorList>
            <person name="Whitman W."/>
        </authorList>
    </citation>
    <scope>NUCLEOTIDE SEQUENCE</scope>
    <source>
        <strain evidence="1">ANL 6-2</strain>
    </source>
</reference>
<dbReference type="AlphaFoldDB" id="A0AAE3KBA7"/>
<gene>
    <name evidence="1" type="ORF">J2T57_001538</name>
</gene>
<proteinExistence type="predicted"/>
<comment type="caution">
    <text evidence="1">The sequence shown here is derived from an EMBL/GenBank/DDBJ whole genome shotgun (WGS) entry which is preliminary data.</text>
</comment>
<evidence type="ECO:0000313" key="1">
    <source>
        <dbReference type="EMBL" id="MCP1674436.1"/>
    </source>
</evidence>
<keyword evidence="2" id="KW-1185">Reference proteome</keyword>
<name>A0AAE3KBA7_9GAMM</name>
<dbReference type="RefSeq" id="WP_253476415.1">
    <property type="nucleotide sequence ID" value="NZ_JALJXV010000003.1"/>
</dbReference>
<accession>A0AAE3KBA7</accession>
<sequence>MEADEKYLRKQYLLSAEQVRKIERLRTRGDPVGATEIVRRAIDAYDPDEPSVRAEDAAALDAMEQALQETRAALSAIRERVAAQTAPEMIAERERGVADEIRAHYAEHPEALDALGDMLFGSDGGRDGRL</sequence>
<dbReference type="Proteomes" id="UP001205843">
    <property type="component" value="Unassembled WGS sequence"/>
</dbReference>
<dbReference type="EMBL" id="JALJXV010000003">
    <property type="protein sequence ID" value="MCP1674436.1"/>
    <property type="molecule type" value="Genomic_DNA"/>
</dbReference>
<evidence type="ECO:0000313" key="2">
    <source>
        <dbReference type="Proteomes" id="UP001205843"/>
    </source>
</evidence>
<protein>
    <submittedName>
        <fullName evidence="1">Uncharacterized protein</fullName>
    </submittedName>
</protein>